<feature type="region of interest" description="Disordered" evidence="1">
    <location>
        <begin position="65"/>
        <end position="101"/>
    </location>
</feature>
<reference evidence="2 3" key="1">
    <citation type="submission" date="2023-03" db="EMBL/GenBank/DDBJ databases">
        <title>High recombination rates correlate with genetic variation in Cardiocondyla obscurior ants.</title>
        <authorList>
            <person name="Errbii M."/>
        </authorList>
    </citation>
    <scope>NUCLEOTIDE SEQUENCE [LARGE SCALE GENOMIC DNA]</scope>
    <source>
        <strain evidence="2">Alpha-2009</strain>
        <tissue evidence="2">Whole body</tissue>
    </source>
</reference>
<accession>A0AAW2F5T1</accession>
<sequence>MTVKEKLEAYRRKKRKEEMIKSMKSVMANIFSWNRENRIEKLDDKLTGDEQVKLLEQSVDIQEENIQEEDVQDNVEKSQDLGQRNVASSVPIPSSIQIARR</sequence>
<dbReference type="AlphaFoldDB" id="A0AAW2F5T1"/>
<dbReference type="EMBL" id="JADYXP020000014">
    <property type="protein sequence ID" value="KAL0110585.1"/>
    <property type="molecule type" value="Genomic_DNA"/>
</dbReference>
<organism evidence="2 3">
    <name type="scientific">Cardiocondyla obscurior</name>
    <dbReference type="NCBI Taxonomy" id="286306"/>
    <lineage>
        <taxon>Eukaryota</taxon>
        <taxon>Metazoa</taxon>
        <taxon>Ecdysozoa</taxon>
        <taxon>Arthropoda</taxon>
        <taxon>Hexapoda</taxon>
        <taxon>Insecta</taxon>
        <taxon>Pterygota</taxon>
        <taxon>Neoptera</taxon>
        <taxon>Endopterygota</taxon>
        <taxon>Hymenoptera</taxon>
        <taxon>Apocrita</taxon>
        <taxon>Aculeata</taxon>
        <taxon>Formicoidea</taxon>
        <taxon>Formicidae</taxon>
        <taxon>Myrmicinae</taxon>
        <taxon>Cardiocondyla</taxon>
    </lineage>
</organism>
<protein>
    <submittedName>
        <fullName evidence="2">Uncharacterized protein</fullName>
    </submittedName>
</protein>
<keyword evidence="3" id="KW-1185">Reference proteome</keyword>
<proteinExistence type="predicted"/>
<evidence type="ECO:0000313" key="2">
    <source>
        <dbReference type="EMBL" id="KAL0110585.1"/>
    </source>
</evidence>
<evidence type="ECO:0000256" key="1">
    <source>
        <dbReference type="SAM" id="MobiDB-lite"/>
    </source>
</evidence>
<dbReference type="Proteomes" id="UP001430953">
    <property type="component" value="Unassembled WGS sequence"/>
</dbReference>
<name>A0AAW2F5T1_9HYME</name>
<comment type="caution">
    <text evidence="2">The sequence shown here is derived from an EMBL/GenBank/DDBJ whole genome shotgun (WGS) entry which is preliminary data.</text>
</comment>
<gene>
    <name evidence="2" type="ORF">PUN28_013878</name>
</gene>
<feature type="compositionally biased region" description="Polar residues" evidence="1">
    <location>
        <begin position="80"/>
        <end position="101"/>
    </location>
</feature>
<evidence type="ECO:0000313" key="3">
    <source>
        <dbReference type="Proteomes" id="UP001430953"/>
    </source>
</evidence>